<dbReference type="Pfam" id="PF00392">
    <property type="entry name" value="GntR"/>
    <property type="match status" value="1"/>
</dbReference>
<dbReference type="PRINTS" id="PR00033">
    <property type="entry name" value="HTHASNC"/>
</dbReference>
<dbReference type="OrthoDB" id="7620579at2"/>
<dbReference type="Pfam" id="PF07729">
    <property type="entry name" value="FCD"/>
    <property type="match status" value="1"/>
</dbReference>
<feature type="domain" description="HTH gntR-type" evidence="4">
    <location>
        <begin position="8"/>
        <end position="75"/>
    </location>
</feature>
<dbReference type="SUPFAM" id="SSF46785">
    <property type="entry name" value="Winged helix' DNA-binding domain"/>
    <property type="match status" value="1"/>
</dbReference>
<dbReference type="InterPro" id="IPR000485">
    <property type="entry name" value="AsnC-type_HTH_dom"/>
</dbReference>
<evidence type="ECO:0000313" key="6">
    <source>
        <dbReference type="EMBL" id="PBD18873.1"/>
    </source>
</evidence>
<dbReference type="InterPro" id="IPR036388">
    <property type="entry name" value="WH-like_DNA-bd_sf"/>
</dbReference>
<evidence type="ECO:0000313" key="5">
    <source>
        <dbReference type="EMBL" id="MCT4372210.1"/>
    </source>
</evidence>
<dbReference type="SMART" id="SM00895">
    <property type="entry name" value="FCD"/>
    <property type="match status" value="1"/>
</dbReference>
<dbReference type="GO" id="GO:0043565">
    <property type="term" value="F:sequence-specific DNA binding"/>
    <property type="evidence" value="ECO:0007669"/>
    <property type="project" value="InterPro"/>
</dbReference>
<proteinExistence type="predicted"/>
<reference evidence="5" key="3">
    <citation type="submission" date="2024-05" db="EMBL/GenBank/DDBJ databases">
        <title>Yangia mangrovi SAOS 153D genome.</title>
        <authorList>
            <person name="Verma A."/>
            <person name="Pal Y."/>
            <person name="Sundharam S."/>
            <person name="Bisht B."/>
            <person name="Srinivasan K."/>
        </authorList>
    </citation>
    <scope>NUCLEOTIDE SEQUENCE</scope>
    <source>
        <strain evidence="5">SAOS 153D</strain>
    </source>
</reference>
<organism evidence="6">
    <name type="scientific">Alloyangia mangrovi</name>
    <dbReference type="NCBI Taxonomy" id="1779329"/>
    <lineage>
        <taxon>Bacteria</taxon>
        <taxon>Pseudomonadati</taxon>
        <taxon>Pseudomonadota</taxon>
        <taxon>Alphaproteobacteria</taxon>
        <taxon>Rhodobacterales</taxon>
        <taxon>Roseobacteraceae</taxon>
        <taxon>Alloyangia</taxon>
    </lineage>
</organism>
<dbReference type="Proteomes" id="UP000217448">
    <property type="component" value="Unassembled WGS sequence"/>
</dbReference>
<dbReference type="EMBL" id="NTHN01000182">
    <property type="protein sequence ID" value="PBD18873.1"/>
    <property type="molecule type" value="Genomic_DNA"/>
</dbReference>
<evidence type="ECO:0000259" key="4">
    <source>
        <dbReference type="PROSITE" id="PS50949"/>
    </source>
</evidence>
<dbReference type="Gene3D" id="1.10.10.10">
    <property type="entry name" value="Winged helix-like DNA-binding domain superfamily/Winged helix DNA-binding domain"/>
    <property type="match status" value="1"/>
</dbReference>
<dbReference type="RefSeq" id="WP_095882548.1">
    <property type="nucleotide sequence ID" value="NZ_NTHN02000040.1"/>
</dbReference>
<accession>A0A2A3JUN7</accession>
<reference evidence="6" key="1">
    <citation type="submission" date="2017-09" db="EMBL/GenBank/DDBJ databases">
        <title>Yangia sp. SAOS 153D whole genome sequencing.</title>
        <authorList>
            <person name="Verma A."/>
            <person name="Krishnamurthi S."/>
        </authorList>
    </citation>
    <scope>NUCLEOTIDE SEQUENCE [LARGE SCALE GENOMIC DNA]</scope>
    <source>
        <strain evidence="6">SAOS 153D</strain>
    </source>
</reference>
<keyword evidence="2" id="KW-0238">DNA-binding</keyword>
<dbReference type="EMBL" id="NTHN02000040">
    <property type="protein sequence ID" value="MCT4372210.1"/>
    <property type="molecule type" value="Genomic_DNA"/>
</dbReference>
<evidence type="ECO:0000313" key="7">
    <source>
        <dbReference type="Proteomes" id="UP000217448"/>
    </source>
</evidence>
<dbReference type="SUPFAM" id="SSF48008">
    <property type="entry name" value="GntR ligand-binding domain-like"/>
    <property type="match status" value="1"/>
</dbReference>
<dbReference type="InterPro" id="IPR008920">
    <property type="entry name" value="TF_FadR/GntR_C"/>
</dbReference>
<dbReference type="CDD" id="cd07377">
    <property type="entry name" value="WHTH_GntR"/>
    <property type="match status" value="1"/>
</dbReference>
<dbReference type="PANTHER" id="PTHR43537:SF5">
    <property type="entry name" value="UXU OPERON TRANSCRIPTIONAL REGULATOR"/>
    <property type="match status" value="1"/>
</dbReference>
<keyword evidence="3" id="KW-0804">Transcription</keyword>
<dbReference type="InterPro" id="IPR000524">
    <property type="entry name" value="Tscrpt_reg_HTH_GntR"/>
</dbReference>
<dbReference type="InterPro" id="IPR036390">
    <property type="entry name" value="WH_DNA-bd_sf"/>
</dbReference>
<dbReference type="GO" id="GO:0003700">
    <property type="term" value="F:DNA-binding transcription factor activity"/>
    <property type="evidence" value="ECO:0007669"/>
    <property type="project" value="InterPro"/>
</dbReference>
<gene>
    <name evidence="5" type="ORF">CLG85_018570</name>
    <name evidence="6" type="ORF">CLG85_12360</name>
</gene>
<dbReference type="PROSITE" id="PS50949">
    <property type="entry name" value="HTH_GNTR"/>
    <property type="match status" value="1"/>
</dbReference>
<dbReference type="PANTHER" id="PTHR43537">
    <property type="entry name" value="TRANSCRIPTIONAL REGULATOR, GNTR FAMILY"/>
    <property type="match status" value="1"/>
</dbReference>
<keyword evidence="7" id="KW-1185">Reference proteome</keyword>
<dbReference type="SMART" id="SM00345">
    <property type="entry name" value="HTH_GNTR"/>
    <property type="match status" value="1"/>
</dbReference>
<sequence length="226" mass="24782">MKKSTKSSTAGEAGYDVIRQAIIDGEYREGDRLIEAELAERAGVSRTPIRDALRRLEREGFVHIRAGSGAVVAKYSGSDLTDLFEIRAALETLGAGLAAQHARAKDLDELEAMCDAMDKIAAGRGTDFLEAFSVQNTAFHLKILEMSRNPQLAQMAGSLMKLGVIMRTYNRFDITRLERSIYDHRCILAALRAGSVSRAESAMRSHVLSSIDTFDATSDAPLSREK</sequence>
<protein>
    <submittedName>
        <fullName evidence="5">GntR family transcriptional regulator</fullName>
    </submittedName>
</protein>
<evidence type="ECO:0000256" key="3">
    <source>
        <dbReference type="ARBA" id="ARBA00023163"/>
    </source>
</evidence>
<dbReference type="InterPro" id="IPR011711">
    <property type="entry name" value="GntR_C"/>
</dbReference>
<keyword evidence="1" id="KW-0805">Transcription regulation</keyword>
<dbReference type="AlphaFoldDB" id="A0A2A3JUN7"/>
<name>A0A2A3JUN7_9RHOB</name>
<reference evidence="7" key="2">
    <citation type="submission" date="2023-07" db="EMBL/GenBank/DDBJ databases">
        <title>Yangia mangrovi SAOS 153D genome.</title>
        <authorList>
            <person name="Verma A."/>
            <person name="Pal Y."/>
            <person name="Sundharam S."/>
            <person name="Bisht B."/>
            <person name="Srinivasan K."/>
        </authorList>
    </citation>
    <scope>NUCLEOTIDE SEQUENCE [LARGE SCALE GENOMIC DNA]</scope>
    <source>
        <strain evidence="7">SAOS 153D</strain>
    </source>
</reference>
<evidence type="ECO:0000256" key="2">
    <source>
        <dbReference type="ARBA" id="ARBA00023125"/>
    </source>
</evidence>
<comment type="caution">
    <text evidence="6">The sequence shown here is derived from an EMBL/GenBank/DDBJ whole genome shotgun (WGS) entry which is preliminary data.</text>
</comment>
<evidence type="ECO:0000256" key="1">
    <source>
        <dbReference type="ARBA" id="ARBA00023015"/>
    </source>
</evidence>
<dbReference type="Gene3D" id="1.20.120.530">
    <property type="entry name" value="GntR ligand-binding domain-like"/>
    <property type="match status" value="1"/>
</dbReference>
<dbReference type="PRINTS" id="PR00035">
    <property type="entry name" value="HTHGNTR"/>
</dbReference>